<dbReference type="PIRSF" id="PIRSF029883">
    <property type="entry name" value="KdgF"/>
    <property type="match status" value="1"/>
</dbReference>
<dbReference type="InterPro" id="IPR014710">
    <property type="entry name" value="RmlC-like_jellyroll"/>
</dbReference>
<dbReference type="AlphaFoldDB" id="A0A645CBD2"/>
<dbReference type="InterPro" id="IPR011051">
    <property type="entry name" value="RmlC_Cupin_sf"/>
</dbReference>
<dbReference type="Gene3D" id="2.60.120.10">
    <property type="entry name" value="Jelly Rolls"/>
    <property type="match status" value="1"/>
</dbReference>
<dbReference type="InterPro" id="IPR052535">
    <property type="entry name" value="Bacilysin_H2HPP_isomerase"/>
</dbReference>
<gene>
    <name evidence="2" type="ORF">SDC9_121219</name>
</gene>
<accession>A0A645CBD2</accession>
<dbReference type="CDD" id="cd02238">
    <property type="entry name" value="cupin_KdgF"/>
    <property type="match status" value="1"/>
</dbReference>
<dbReference type="Pfam" id="PF07883">
    <property type="entry name" value="Cupin_2"/>
    <property type="match status" value="1"/>
</dbReference>
<sequence length="121" mass="13436">MKIKQSKTFFNQKESPVYKAGEGIQRQFVAYDKDIMVVKVHFEKDAIGTIHTHPHAQATYVVSGVFDVNVGTETMRLFAGDGSFVPSAVSHGCTCIEEGILVEIFTPVREDLYAQIEKPGE</sequence>
<organism evidence="2">
    <name type="scientific">bioreactor metagenome</name>
    <dbReference type="NCBI Taxonomy" id="1076179"/>
    <lineage>
        <taxon>unclassified sequences</taxon>
        <taxon>metagenomes</taxon>
        <taxon>ecological metagenomes</taxon>
    </lineage>
</organism>
<dbReference type="SUPFAM" id="SSF51182">
    <property type="entry name" value="RmlC-like cupins"/>
    <property type="match status" value="1"/>
</dbReference>
<evidence type="ECO:0000259" key="1">
    <source>
        <dbReference type="Pfam" id="PF07883"/>
    </source>
</evidence>
<dbReference type="PANTHER" id="PTHR40112:SF1">
    <property type="entry name" value="H2HPP ISOMERASE"/>
    <property type="match status" value="1"/>
</dbReference>
<dbReference type="PANTHER" id="PTHR40112">
    <property type="entry name" value="H2HPP ISOMERASE"/>
    <property type="match status" value="1"/>
</dbReference>
<reference evidence="2" key="1">
    <citation type="submission" date="2019-08" db="EMBL/GenBank/DDBJ databases">
        <authorList>
            <person name="Kucharzyk K."/>
            <person name="Murdoch R.W."/>
            <person name="Higgins S."/>
            <person name="Loffler F."/>
        </authorList>
    </citation>
    <scope>NUCLEOTIDE SEQUENCE</scope>
</reference>
<proteinExistence type="predicted"/>
<evidence type="ECO:0000313" key="2">
    <source>
        <dbReference type="EMBL" id="MPM74234.1"/>
    </source>
</evidence>
<comment type="caution">
    <text evidence="2">The sequence shown here is derived from an EMBL/GenBank/DDBJ whole genome shotgun (WGS) entry which is preliminary data.</text>
</comment>
<dbReference type="InterPro" id="IPR013096">
    <property type="entry name" value="Cupin_2"/>
</dbReference>
<feature type="domain" description="Cupin type-2" evidence="1">
    <location>
        <begin position="40"/>
        <end position="99"/>
    </location>
</feature>
<dbReference type="InterPro" id="IPR025499">
    <property type="entry name" value="KdgF"/>
</dbReference>
<protein>
    <recommendedName>
        <fullName evidence="1">Cupin type-2 domain-containing protein</fullName>
    </recommendedName>
</protein>
<dbReference type="EMBL" id="VSSQ01025829">
    <property type="protein sequence ID" value="MPM74234.1"/>
    <property type="molecule type" value="Genomic_DNA"/>
</dbReference>
<name>A0A645CBD2_9ZZZZ</name>